<protein>
    <submittedName>
        <fullName evidence="1">Biotin operon repressor</fullName>
    </submittedName>
</protein>
<name>A0A8I1YHD2_BRAEL</name>
<sequence>MDGMKSQDLVVLLKLVSLQEEERQSTPGQPQPRFQGDDPYSVRNLEALLGISKTEINASIKRSLSSGLAIKDRNTGRANPNRRNLSNFIIHGMKFVFPAKPGAMTRGIPTAFAAPMLKGLLVSGGEYIYVWPFADGHNIGQSVTPLFRSVPEAVQKDDRLYEYLSLIDAIRLGNQREAGLAGERLSERLLKK</sequence>
<dbReference type="Proteomes" id="UP000673383">
    <property type="component" value="Unassembled WGS sequence"/>
</dbReference>
<reference evidence="1" key="1">
    <citation type="submission" date="2021-02" db="EMBL/GenBank/DDBJ databases">
        <title>Genomic Encyclopedia of Type Strains, Phase IV (KMG-V): Genome sequencing to study the core and pangenomes of soil and plant-associated prokaryotes.</title>
        <authorList>
            <person name="Whitman W."/>
        </authorList>
    </citation>
    <scope>NUCLEOTIDE SEQUENCE</scope>
    <source>
        <strain evidence="1">USDA 406</strain>
    </source>
</reference>
<dbReference type="EMBL" id="JAFICZ010000001">
    <property type="protein sequence ID" value="MBP1299761.1"/>
    <property type="molecule type" value="Genomic_DNA"/>
</dbReference>
<dbReference type="AlphaFoldDB" id="A0A8I1YHD2"/>
<organism evidence="1 2">
    <name type="scientific">Bradyrhizobium elkanii</name>
    <dbReference type="NCBI Taxonomy" id="29448"/>
    <lineage>
        <taxon>Bacteria</taxon>
        <taxon>Pseudomonadati</taxon>
        <taxon>Pseudomonadota</taxon>
        <taxon>Alphaproteobacteria</taxon>
        <taxon>Hyphomicrobiales</taxon>
        <taxon>Nitrobacteraceae</taxon>
        <taxon>Bradyrhizobium</taxon>
    </lineage>
</organism>
<comment type="caution">
    <text evidence="1">The sequence shown here is derived from an EMBL/GenBank/DDBJ whole genome shotgun (WGS) entry which is preliminary data.</text>
</comment>
<evidence type="ECO:0000313" key="1">
    <source>
        <dbReference type="EMBL" id="MBP1299761.1"/>
    </source>
</evidence>
<evidence type="ECO:0000313" key="2">
    <source>
        <dbReference type="Proteomes" id="UP000673383"/>
    </source>
</evidence>
<accession>A0A8I1YHD2</accession>
<gene>
    <name evidence="1" type="ORF">JOH49_009514</name>
</gene>
<proteinExistence type="predicted"/>